<dbReference type="InterPro" id="IPR032135">
    <property type="entry name" value="DUF4817"/>
</dbReference>
<dbReference type="Pfam" id="PF16087">
    <property type="entry name" value="DUF4817"/>
    <property type="match status" value="1"/>
</dbReference>
<dbReference type="AlphaFoldDB" id="A0A8X6M3W0"/>
<evidence type="ECO:0000313" key="3">
    <source>
        <dbReference type="Proteomes" id="UP000887116"/>
    </source>
</evidence>
<feature type="domain" description="DUF4817" evidence="1">
    <location>
        <begin position="6"/>
        <end position="55"/>
    </location>
</feature>
<evidence type="ECO:0000259" key="1">
    <source>
        <dbReference type="Pfam" id="PF16087"/>
    </source>
</evidence>
<organism evidence="2 3">
    <name type="scientific">Trichonephila clavata</name>
    <name type="common">Joro spider</name>
    <name type="synonym">Nephila clavata</name>
    <dbReference type="NCBI Taxonomy" id="2740835"/>
    <lineage>
        <taxon>Eukaryota</taxon>
        <taxon>Metazoa</taxon>
        <taxon>Ecdysozoa</taxon>
        <taxon>Arthropoda</taxon>
        <taxon>Chelicerata</taxon>
        <taxon>Arachnida</taxon>
        <taxon>Araneae</taxon>
        <taxon>Araneomorphae</taxon>
        <taxon>Entelegynae</taxon>
        <taxon>Araneoidea</taxon>
        <taxon>Nephilidae</taxon>
        <taxon>Trichonephila</taxon>
    </lineage>
</organism>
<gene>
    <name evidence="2" type="primary">NCL1_37234</name>
    <name evidence="2" type="ORF">TNCT_226811</name>
</gene>
<keyword evidence="3" id="KW-1185">Reference proteome</keyword>
<sequence>MIFSQKKRIAIVEFWFASKAHCRVTNAFQQKYPGETAPNASTITRLVQGFRDTESVADRKRSGRASIVKTKGADVETVLQRSSMKVVENSLCSWIYHIHQHGEQHGNQTFDRLKYTLSMK</sequence>
<dbReference type="EMBL" id="BMAO01039710">
    <property type="protein sequence ID" value="GFR33191.1"/>
    <property type="molecule type" value="Genomic_DNA"/>
</dbReference>
<name>A0A8X6M3W0_TRICU</name>
<protein>
    <submittedName>
        <fullName evidence="2">DUF4817 domain-containing protein</fullName>
    </submittedName>
</protein>
<reference evidence="2" key="1">
    <citation type="submission" date="2020-07" db="EMBL/GenBank/DDBJ databases">
        <title>Multicomponent nature underlies the extraordinary mechanical properties of spider dragline silk.</title>
        <authorList>
            <person name="Kono N."/>
            <person name="Nakamura H."/>
            <person name="Mori M."/>
            <person name="Yoshida Y."/>
            <person name="Ohtoshi R."/>
            <person name="Malay A.D."/>
            <person name="Moran D.A.P."/>
            <person name="Tomita M."/>
            <person name="Numata K."/>
            <person name="Arakawa K."/>
        </authorList>
    </citation>
    <scope>NUCLEOTIDE SEQUENCE</scope>
</reference>
<proteinExistence type="predicted"/>
<comment type="caution">
    <text evidence="2">The sequence shown here is derived from an EMBL/GenBank/DDBJ whole genome shotgun (WGS) entry which is preliminary data.</text>
</comment>
<accession>A0A8X6M3W0</accession>
<dbReference type="Proteomes" id="UP000887116">
    <property type="component" value="Unassembled WGS sequence"/>
</dbReference>
<evidence type="ECO:0000313" key="2">
    <source>
        <dbReference type="EMBL" id="GFR33191.1"/>
    </source>
</evidence>